<keyword evidence="9" id="KW-1185">Reference proteome</keyword>
<dbReference type="SUPFAM" id="SSF50022">
    <property type="entry name" value="ISP domain"/>
    <property type="match status" value="1"/>
</dbReference>
<dbReference type="InterPro" id="IPR012748">
    <property type="entry name" value="Rieske-like_NirD"/>
</dbReference>
<proteinExistence type="predicted"/>
<name>A0A1I6QZ83_9RHOB</name>
<dbReference type="InterPro" id="IPR036922">
    <property type="entry name" value="Rieske_2Fe-2S_sf"/>
</dbReference>
<keyword evidence="6" id="KW-0534">Nitrate assimilation</keyword>
<dbReference type="RefSeq" id="WP_093915267.1">
    <property type="nucleotide sequence ID" value="NZ_FPAJ01000001.1"/>
</dbReference>
<protein>
    <submittedName>
        <fullName evidence="8">Assimilatory nitrite reductase (NAD(P)H) small subunit</fullName>
    </submittedName>
</protein>
<feature type="domain" description="Rieske" evidence="7">
    <location>
        <begin position="5"/>
        <end position="100"/>
    </location>
</feature>
<evidence type="ECO:0000256" key="3">
    <source>
        <dbReference type="ARBA" id="ARBA00023002"/>
    </source>
</evidence>
<sequence length="111" mass="11532">MSKWIDIAALEDIPKRGARVVKTAQGCVAVFRTASDEVFALNNSCPHKGGPLAEGIVHGASVTCPLHNWVFSLETGLAQGADEGQVGTYPARVAGGRIELDAAFLAARSAA</sequence>
<evidence type="ECO:0000256" key="5">
    <source>
        <dbReference type="ARBA" id="ARBA00023014"/>
    </source>
</evidence>
<dbReference type="AlphaFoldDB" id="A0A1I6QZ83"/>
<gene>
    <name evidence="8" type="ORF">SAMN04488040_1108</name>
</gene>
<dbReference type="CDD" id="cd03530">
    <property type="entry name" value="Rieske_NirD_small_Bacillus"/>
    <property type="match status" value="1"/>
</dbReference>
<dbReference type="GO" id="GO:0042128">
    <property type="term" value="P:nitrate assimilation"/>
    <property type="evidence" value="ECO:0007669"/>
    <property type="project" value="UniProtKB-KW"/>
</dbReference>
<dbReference type="Pfam" id="PF13806">
    <property type="entry name" value="Rieske_2"/>
    <property type="match status" value="1"/>
</dbReference>
<dbReference type="PANTHER" id="PTHR21496">
    <property type="entry name" value="FERREDOXIN-RELATED"/>
    <property type="match status" value="1"/>
</dbReference>
<reference evidence="9" key="1">
    <citation type="submission" date="2016-10" db="EMBL/GenBank/DDBJ databases">
        <authorList>
            <person name="Varghese N."/>
            <person name="Submissions S."/>
        </authorList>
    </citation>
    <scope>NUCLEOTIDE SEQUENCE [LARGE SCALE GENOMIC DNA]</scope>
    <source>
        <strain evidence="9">DSM 23422</strain>
    </source>
</reference>
<dbReference type="InterPro" id="IPR017941">
    <property type="entry name" value="Rieske_2Fe-2S"/>
</dbReference>
<dbReference type="GO" id="GO:0051537">
    <property type="term" value="F:2 iron, 2 sulfur cluster binding"/>
    <property type="evidence" value="ECO:0007669"/>
    <property type="project" value="UniProtKB-KW"/>
</dbReference>
<dbReference type="Gene3D" id="2.102.10.10">
    <property type="entry name" value="Rieske [2Fe-2S] iron-sulphur domain"/>
    <property type="match status" value="1"/>
</dbReference>
<keyword evidence="3" id="KW-0560">Oxidoreductase</keyword>
<dbReference type="STRING" id="394264.SAMN04488040_1108"/>
<dbReference type="Proteomes" id="UP000199239">
    <property type="component" value="Unassembled WGS sequence"/>
</dbReference>
<dbReference type="NCBIfam" id="TIGR02378">
    <property type="entry name" value="nirD_assim_sml"/>
    <property type="match status" value="1"/>
</dbReference>
<dbReference type="GO" id="GO:0008942">
    <property type="term" value="F:nitrite reductase [NAD(P)H] activity"/>
    <property type="evidence" value="ECO:0007669"/>
    <property type="project" value="InterPro"/>
</dbReference>
<keyword evidence="2" id="KW-0479">Metal-binding</keyword>
<dbReference type="GO" id="GO:0046872">
    <property type="term" value="F:metal ion binding"/>
    <property type="evidence" value="ECO:0007669"/>
    <property type="project" value="UniProtKB-KW"/>
</dbReference>
<accession>A0A1I6QZ83</accession>
<evidence type="ECO:0000256" key="1">
    <source>
        <dbReference type="ARBA" id="ARBA00022714"/>
    </source>
</evidence>
<keyword evidence="1" id="KW-0001">2Fe-2S</keyword>
<dbReference type="OrthoDB" id="9794175at2"/>
<dbReference type="PANTHER" id="PTHR21496:SF23">
    <property type="entry name" value="3-PHENYLPROPIONATE_CINNAMIC ACID DIOXYGENASE FERREDOXIN SUBUNIT"/>
    <property type="match status" value="1"/>
</dbReference>
<dbReference type="PROSITE" id="PS51296">
    <property type="entry name" value="RIESKE"/>
    <property type="match status" value="1"/>
</dbReference>
<keyword evidence="5" id="KW-0411">Iron-sulfur</keyword>
<evidence type="ECO:0000256" key="6">
    <source>
        <dbReference type="ARBA" id="ARBA00023063"/>
    </source>
</evidence>
<evidence type="ECO:0000313" key="9">
    <source>
        <dbReference type="Proteomes" id="UP000199239"/>
    </source>
</evidence>
<dbReference type="EMBL" id="FPAJ01000001">
    <property type="protein sequence ID" value="SFS57733.1"/>
    <property type="molecule type" value="Genomic_DNA"/>
</dbReference>
<keyword evidence="4" id="KW-0408">Iron</keyword>
<organism evidence="8 9">
    <name type="scientific">Sulfitobacter marinus</name>
    <dbReference type="NCBI Taxonomy" id="394264"/>
    <lineage>
        <taxon>Bacteria</taxon>
        <taxon>Pseudomonadati</taxon>
        <taxon>Pseudomonadota</taxon>
        <taxon>Alphaproteobacteria</taxon>
        <taxon>Rhodobacterales</taxon>
        <taxon>Roseobacteraceae</taxon>
        <taxon>Sulfitobacter</taxon>
    </lineage>
</organism>
<evidence type="ECO:0000259" key="7">
    <source>
        <dbReference type="PROSITE" id="PS51296"/>
    </source>
</evidence>
<evidence type="ECO:0000313" key="8">
    <source>
        <dbReference type="EMBL" id="SFS57733.1"/>
    </source>
</evidence>
<evidence type="ECO:0000256" key="4">
    <source>
        <dbReference type="ARBA" id="ARBA00023004"/>
    </source>
</evidence>
<evidence type="ECO:0000256" key="2">
    <source>
        <dbReference type="ARBA" id="ARBA00022723"/>
    </source>
</evidence>